<dbReference type="OrthoDB" id="271711at2"/>
<dbReference type="Pfam" id="PF01232">
    <property type="entry name" value="Mannitol_dh"/>
    <property type="match status" value="1"/>
</dbReference>
<dbReference type="GO" id="GO:0050086">
    <property type="term" value="F:mannitol 2-dehydrogenase activity"/>
    <property type="evidence" value="ECO:0007669"/>
    <property type="project" value="UniProtKB-EC"/>
</dbReference>
<dbReference type="EMBL" id="CYUE01000023">
    <property type="protein sequence ID" value="CUK27492.1"/>
    <property type="molecule type" value="Genomic_DNA"/>
</dbReference>
<feature type="domain" description="Mannitol dehydrogenase C-terminal" evidence="3">
    <location>
        <begin position="262"/>
        <end position="452"/>
    </location>
</feature>
<evidence type="ECO:0000313" key="5">
    <source>
        <dbReference type="Proteomes" id="UP000051184"/>
    </source>
</evidence>
<evidence type="ECO:0000313" key="4">
    <source>
        <dbReference type="EMBL" id="CUK27492.1"/>
    </source>
</evidence>
<dbReference type="EC" id="1.1.1.67" evidence="4"/>
<dbReference type="RefSeq" id="WP_058316404.1">
    <property type="nucleotide sequence ID" value="NZ_CYUE01000023.1"/>
</dbReference>
<dbReference type="InterPro" id="IPR013118">
    <property type="entry name" value="Mannitol_DH_C"/>
</dbReference>
<evidence type="ECO:0000259" key="2">
    <source>
        <dbReference type="Pfam" id="PF01232"/>
    </source>
</evidence>
<protein>
    <submittedName>
        <fullName evidence="4">Mannitol 2-dehydrogenase</fullName>
        <ecNumber evidence="4">1.1.1.67</ecNumber>
    </submittedName>
</protein>
<dbReference type="PANTHER" id="PTHR43362">
    <property type="entry name" value="MANNITOL DEHYDROGENASE DSF1-RELATED"/>
    <property type="match status" value="1"/>
</dbReference>
<keyword evidence="1 4" id="KW-0560">Oxidoreductase</keyword>
<accession>A0A0P1IVH3</accession>
<dbReference type="SUPFAM" id="SSF51735">
    <property type="entry name" value="NAD(P)-binding Rossmann-fold domains"/>
    <property type="match status" value="1"/>
</dbReference>
<dbReference type="Gene3D" id="1.10.1040.10">
    <property type="entry name" value="N-(1-d-carboxylethyl)-l-norvaline Dehydrogenase, domain 2"/>
    <property type="match status" value="1"/>
</dbReference>
<organism evidence="4 5">
    <name type="scientific">Cognatishimia activa</name>
    <dbReference type="NCBI Taxonomy" id="1715691"/>
    <lineage>
        <taxon>Bacteria</taxon>
        <taxon>Pseudomonadati</taxon>
        <taxon>Pseudomonadota</taxon>
        <taxon>Alphaproteobacteria</taxon>
        <taxon>Rhodobacterales</taxon>
        <taxon>Paracoccaceae</taxon>
        <taxon>Cognatishimia</taxon>
    </lineage>
</organism>
<dbReference type="Pfam" id="PF08125">
    <property type="entry name" value="Mannitol_dh_C"/>
    <property type="match status" value="1"/>
</dbReference>
<dbReference type="PANTHER" id="PTHR43362:SF1">
    <property type="entry name" value="MANNITOL DEHYDROGENASE 2-RELATED"/>
    <property type="match status" value="1"/>
</dbReference>
<dbReference type="AlphaFoldDB" id="A0A0P1IVH3"/>
<sequence length="466" mass="51008">MSKITAGIVHLGLGAFFRAHGAVYVQEAHNLEGGNWGIIGVSLRSPAVRDTLQARNWAYTALEMGAPGLIPKDISILQDVLVGPESEQAVLDAMIDEQIKIVSLTVTEKGYCLASSDGALDLDHPDIRQDLANEVPRSAPGYLVRALQERKRRGLRPFTVMSLDNLPNNGARVRAAVLELAKKIDPSLADWIAAEGCFPSTMVDRIVPATTDTLIEQARNQFGIEDAGLVGHEPFRQWVIEDDFVDGLRPNFERVGAQFVNDVTAFEHMKLRMLNGTHSSLAYLGALAGYRSVDEACADPTIIGFLNFLWNKEIIPTLTPPEATDLKSYASSLLKRYQNPAIRHRLEQIAMDGSQKLPQRILGTINDNTSAHRPSAGLVLALAGWVRFLEGQDDMGQPLEVSDPLKDQLQSLIRNCATRTELVHGLLNVKAIFADTATERLAPALLNALEALDRDGALKSMQKVQS</sequence>
<dbReference type="InterPro" id="IPR050988">
    <property type="entry name" value="Mannitol_DH/Oxidoreductase"/>
</dbReference>
<dbReference type="Proteomes" id="UP000051184">
    <property type="component" value="Unassembled WGS sequence"/>
</dbReference>
<proteinExistence type="predicted"/>
<dbReference type="InterPro" id="IPR000669">
    <property type="entry name" value="Mannitol_DH"/>
</dbReference>
<evidence type="ECO:0000259" key="3">
    <source>
        <dbReference type="Pfam" id="PF08125"/>
    </source>
</evidence>
<gene>
    <name evidence="4" type="primary">mtlK_3</name>
    <name evidence="4" type="ORF">TA5114_03320</name>
</gene>
<reference evidence="5" key="1">
    <citation type="submission" date="2015-09" db="EMBL/GenBank/DDBJ databases">
        <authorList>
            <person name="Rodrigo-Torres Lidia"/>
            <person name="Arahal R.David."/>
        </authorList>
    </citation>
    <scope>NUCLEOTIDE SEQUENCE [LARGE SCALE GENOMIC DNA]</scope>
    <source>
        <strain evidence="5">CECT 5114</strain>
    </source>
</reference>
<dbReference type="InterPro" id="IPR036291">
    <property type="entry name" value="NAD(P)-bd_dom_sf"/>
</dbReference>
<dbReference type="Gene3D" id="3.40.50.720">
    <property type="entry name" value="NAD(P)-binding Rossmann-like Domain"/>
    <property type="match status" value="1"/>
</dbReference>
<keyword evidence="5" id="KW-1185">Reference proteome</keyword>
<dbReference type="InterPro" id="IPR013131">
    <property type="entry name" value="Mannitol_DH_N"/>
</dbReference>
<feature type="domain" description="Mannitol dehydrogenase N-terminal" evidence="2">
    <location>
        <begin position="7"/>
        <end position="247"/>
    </location>
</feature>
<dbReference type="InterPro" id="IPR013328">
    <property type="entry name" value="6PGD_dom2"/>
</dbReference>
<dbReference type="PRINTS" id="PR00084">
    <property type="entry name" value="MTLDHDRGNASE"/>
</dbReference>
<name>A0A0P1IVH3_9RHOB</name>
<evidence type="ECO:0000256" key="1">
    <source>
        <dbReference type="ARBA" id="ARBA00023002"/>
    </source>
</evidence>
<dbReference type="InterPro" id="IPR008927">
    <property type="entry name" value="6-PGluconate_DH-like_C_sf"/>
</dbReference>
<dbReference type="SUPFAM" id="SSF48179">
    <property type="entry name" value="6-phosphogluconate dehydrogenase C-terminal domain-like"/>
    <property type="match status" value="1"/>
</dbReference>